<dbReference type="InterPro" id="IPR011989">
    <property type="entry name" value="ARM-like"/>
</dbReference>
<dbReference type="GO" id="GO:0005813">
    <property type="term" value="C:centrosome"/>
    <property type="evidence" value="ECO:0007669"/>
    <property type="project" value="InterPro"/>
</dbReference>
<reference evidence="2" key="2">
    <citation type="submission" date="2020-11" db="EMBL/GenBank/DDBJ databases">
        <authorList>
            <person name="McCartney M.A."/>
            <person name="Auch B."/>
            <person name="Kono T."/>
            <person name="Mallez S."/>
            <person name="Becker A."/>
            <person name="Gohl D.M."/>
            <person name="Silverstein K.A.T."/>
            <person name="Koren S."/>
            <person name="Bechman K.B."/>
            <person name="Herman A."/>
            <person name="Abrahante J.E."/>
            <person name="Garbe J."/>
        </authorList>
    </citation>
    <scope>NUCLEOTIDE SEQUENCE</scope>
    <source>
        <strain evidence="2">Duluth1</strain>
        <tissue evidence="2">Whole animal</tissue>
    </source>
</reference>
<dbReference type="Proteomes" id="UP000828390">
    <property type="component" value="Unassembled WGS sequence"/>
</dbReference>
<dbReference type="PANTHER" id="PTHR31691">
    <property type="entry name" value="ROTATIN"/>
    <property type="match status" value="1"/>
</dbReference>
<dbReference type="SUPFAM" id="SSF48371">
    <property type="entry name" value="ARM repeat"/>
    <property type="match status" value="3"/>
</dbReference>
<dbReference type="GO" id="GO:0036064">
    <property type="term" value="C:ciliary basal body"/>
    <property type="evidence" value="ECO:0007669"/>
    <property type="project" value="InterPro"/>
</dbReference>
<dbReference type="InterPro" id="IPR016024">
    <property type="entry name" value="ARM-type_fold"/>
</dbReference>
<organism evidence="2 3">
    <name type="scientific">Dreissena polymorpha</name>
    <name type="common">Zebra mussel</name>
    <name type="synonym">Mytilus polymorpha</name>
    <dbReference type="NCBI Taxonomy" id="45954"/>
    <lineage>
        <taxon>Eukaryota</taxon>
        <taxon>Metazoa</taxon>
        <taxon>Spiralia</taxon>
        <taxon>Lophotrochozoa</taxon>
        <taxon>Mollusca</taxon>
        <taxon>Bivalvia</taxon>
        <taxon>Autobranchia</taxon>
        <taxon>Heteroconchia</taxon>
        <taxon>Euheterodonta</taxon>
        <taxon>Imparidentia</taxon>
        <taxon>Neoheterodontei</taxon>
        <taxon>Myida</taxon>
        <taxon>Dreissenoidea</taxon>
        <taxon>Dreissenidae</taxon>
        <taxon>Dreissena</taxon>
    </lineage>
</organism>
<feature type="region of interest" description="Disordered" evidence="1">
    <location>
        <begin position="864"/>
        <end position="919"/>
    </location>
</feature>
<accession>A0A9D4R0K1</accession>
<sequence>VSGVASDLVTHLLKSQLLMPADMWQRFMKELMRGLPILQSYASLNTVLGTSILSMLDTTSSSRPGELTRTDKLRGTLRCMLSADIKVRSEALKRLSWYLSTEDGSSRKLPTFSELDVSHLSNLLIVDTPRSVDEDLGRSVFQVDGLRKVYEIFTTLSADPSVKKSAADQLAIILQDPSLHGAFKKDGGVEKILEHIQLGTMKDGDSNMNSTMQYLPACMTILRHLVHNDYTLRHKLAHDASLYLTLFRVGLLFSRDDRTCYEVSHLLTLLLFDEQARFHVSGSKNSTFSVPHILKIRYKLPFRPATQPDTSPHAPLAPMDPDPLVTGEPLEMMRVTWNVAWNAGMDTLVEGLGKARQGSDSDLEFSAKLRLTPTDKIILKTSHLKQGLQSAIHDITNSTSHYAVQRSLRRLLSYLVVRGDAEVMNVFHTLDWCGALARFVKVTPSSIADENLLLDILRFNSLVLRLTNHAPDNILQWIGEILYHPKGPLIGLLHRQTAREVPDEGSDNLVSVKRSLDKALLAFISEYNSSLPYQLTVRLKFHQLRGDLVHRLIQRLNVTEAPHFYNLASLEGTLLCLMHITARPGWSTECTDQDGLALRRNVLGCLLEVVSAFHVGRGGTSMSFMGKGVTKAATLCLRNLSYEMATLADDKTWTKSWLYSRHSGGLSSESGLDWMLTLWAYRDAEVRTAGLGIAVTLSCVEEGRLLLTTNCKHIPGGIWAAAFSLLLDQSECSMVRQQAALLLVNLTSTPLPSGSTETDHGTWHGPVVMDTEYQVSLTGLTALLALLHHCQFYREMTLLLSSYYTQPTIQPSVTSELYQLSASTSENTLSVLADAGLVPRPGSASHLNTMSLLQSSGVSSLRGLERPGVIGSANPSAGNQTPGSSNATSPTTSRQQDTRQGGNSRTVAGRETTPDQNVTTPCLVSAVSQLVRNLMIQAPQNTVTALKNESLVPFFVSMLDAGFLEGIQVLTGSPQLELFFTELVEMHISILRLLQTSLVHDPTMRMEILQDHVALGGVVSLFRIHSKVSEDTRATCSELWEAVLSFLTTLLQMQGGPAVEVLAIVLSKQWEPITDCIQRILDGEFASRTLYVMCVDFLCVLCAEEGKLQARLGNEKQGRESLTKLLNLPRGSDTENTESGQVTGGSSFCKSLIASCDQFILRKQESSHSGERIHVISALKCLLAISQSAKAKALELGLVENLMEHVKQTHSKLNLTSLQTNKQGSKVKDEPAVQELILTFDLLRNFMYRNDDVKMACYHCGLHSLLHRLWSWCQLDTGLMACAVALLTTYTASCPAATSSLAYTSLGVTQGLPQGKSGLSPNSLVHCVIKHTCKEGLKEPMVKSLFGLLANLALSAECRNIIWKSNFLQDFSNLNPKRSKAFKSKGKQYLTETLWLELLLNLSFSLEGQQMILKIPDCVDILLEFLESPQSGLQESAVVVIRNLCCHTSNKPKLLASEKLLPRLLQCVESDMEKLRTGAASALWALVYNNQKAKVVMKNCNVAAKLQEMLSSWEDDTGPLSDTCLLDINAVITTVSE</sequence>
<evidence type="ECO:0000256" key="1">
    <source>
        <dbReference type="SAM" id="MobiDB-lite"/>
    </source>
</evidence>
<evidence type="ECO:0000313" key="3">
    <source>
        <dbReference type="Proteomes" id="UP000828390"/>
    </source>
</evidence>
<dbReference type="Gene3D" id="1.25.10.10">
    <property type="entry name" value="Leucine-rich Repeat Variant"/>
    <property type="match status" value="3"/>
</dbReference>
<dbReference type="GO" id="GO:0032053">
    <property type="term" value="P:ciliary basal body organization"/>
    <property type="evidence" value="ECO:0007669"/>
    <property type="project" value="TreeGrafter"/>
</dbReference>
<dbReference type="PANTHER" id="PTHR31691:SF1">
    <property type="entry name" value="ROTATIN"/>
    <property type="match status" value="1"/>
</dbReference>
<feature type="compositionally biased region" description="Polar residues" evidence="1">
    <location>
        <begin position="873"/>
        <end position="906"/>
    </location>
</feature>
<dbReference type="GO" id="GO:0010457">
    <property type="term" value="P:centriole-centriole cohesion"/>
    <property type="evidence" value="ECO:0007669"/>
    <property type="project" value="TreeGrafter"/>
</dbReference>
<dbReference type="InterPro" id="IPR030791">
    <property type="entry name" value="Rotatin"/>
</dbReference>
<dbReference type="GO" id="GO:0007099">
    <property type="term" value="P:centriole replication"/>
    <property type="evidence" value="ECO:0007669"/>
    <property type="project" value="TreeGrafter"/>
</dbReference>
<gene>
    <name evidence="2" type="ORF">DPMN_093030</name>
</gene>
<dbReference type="GO" id="GO:0005814">
    <property type="term" value="C:centriole"/>
    <property type="evidence" value="ECO:0007669"/>
    <property type="project" value="TreeGrafter"/>
</dbReference>
<evidence type="ECO:0008006" key="4">
    <source>
        <dbReference type="Google" id="ProtNLM"/>
    </source>
</evidence>
<name>A0A9D4R0K1_DREPO</name>
<dbReference type="EMBL" id="JAIWYP010000003">
    <property type="protein sequence ID" value="KAH3850606.1"/>
    <property type="molecule type" value="Genomic_DNA"/>
</dbReference>
<reference evidence="2" key="1">
    <citation type="journal article" date="2019" name="bioRxiv">
        <title>The Genome of the Zebra Mussel, Dreissena polymorpha: A Resource for Invasive Species Research.</title>
        <authorList>
            <person name="McCartney M.A."/>
            <person name="Auch B."/>
            <person name="Kono T."/>
            <person name="Mallez S."/>
            <person name="Zhang Y."/>
            <person name="Obille A."/>
            <person name="Becker A."/>
            <person name="Abrahante J.E."/>
            <person name="Garbe J."/>
            <person name="Badalamenti J.P."/>
            <person name="Herman A."/>
            <person name="Mangelson H."/>
            <person name="Liachko I."/>
            <person name="Sullivan S."/>
            <person name="Sone E.D."/>
            <person name="Koren S."/>
            <person name="Silverstein K.A.T."/>
            <person name="Beckman K.B."/>
            <person name="Gohl D.M."/>
        </authorList>
    </citation>
    <scope>NUCLEOTIDE SEQUENCE</scope>
    <source>
        <strain evidence="2">Duluth1</strain>
        <tissue evidence="2">Whole animal</tissue>
    </source>
</reference>
<evidence type="ECO:0000313" key="2">
    <source>
        <dbReference type="EMBL" id="KAH3850606.1"/>
    </source>
</evidence>
<proteinExistence type="predicted"/>
<feature type="non-terminal residue" evidence="2">
    <location>
        <position position="1"/>
    </location>
</feature>
<keyword evidence="3" id="KW-1185">Reference proteome</keyword>
<protein>
    <recommendedName>
        <fullName evidence="4">Rotatin</fullName>
    </recommendedName>
</protein>
<comment type="caution">
    <text evidence="2">The sequence shown here is derived from an EMBL/GenBank/DDBJ whole genome shotgun (WGS) entry which is preliminary data.</text>
</comment>